<evidence type="ECO:0000313" key="3">
    <source>
        <dbReference type="Proteomes" id="UP000755667"/>
    </source>
</evidence>
<protein>
    <submittedName>
        <fullName evidence="1">Uncharacterized protein</fullName>
    </submittedName>
</protein>
<dbReference type="GeneID" id="62641841"/>
<proteinExistence type="predicted"/>
<accession>A0A9Q2P9J7</accession>
<evidence type="ECO:0000313" key="2">
    <source>
        <dbReference type="EMBL" id="MBM2416425.1"/>
    </source>
</evidence>
<sequence>MPVTAAGLLKIALKAGAKKFGEKAGAAVFKGLFGDVFGSSGGLTAGEMKRILDEALKKFGEQLKIDIKDLLDGERNRDALVALMSLADTMDAFGTAPDAQTDLLDEAARDARLLTNAYSEIGKAAIEHYVYAATLFIAVYEARAEYIHKDNQKVITNNIIPAALAHYSRVREALLREADQRVTVTQSYSYYPPANEIVVVTYRLLLDGQAVGGASIKYPAIGKPIGEDAYERMKDQEKEVRTQVNDDVKIRLDGANDMVNAWQKKYQVDVARVKLLSNSDT</sequence>
<dbReference type="EMBL" id="JAFBXE010000003">
    <property type="protein sequence ID" value="MBM2411757.1"/>
    <property type="molecule type" value="Genomic_DNA"/>
</dbReference>
<dbReference type="EMBL" id="JAFBXF010000003">
    <property type="protein sequence ID" value="MBM2416425.1"/>
    <property type="molecule type" value="Genomic_DNA"/>
</dbReference>
<dbReference type="Proteomes" id="UP000755667">
    <property type="component" value="Unassembled WGS sequence"/>
</dbReference>
<dbReference type="RefSeq" id="WP_138488168.1">
    <property type="nucleotide sequence ID" value="NZ_JAFBWU010000003.1"/>
</dbReference>
<keyword evidence="4" id="KW-1185">Reference proteome</keyword>
<organism evidence="1 3">
    <name type="scientific">Marivita cryptomonadis</name>
    <dbReference type="NCBI Taxonomy" id="505252"/>
    <lineage>
        <taxon>Bacteria</taxon>
        <taxon>Pseudomonadati</taxon>
        <taxon>Pseudomonadota</taxon>
        <taxon>Alphaproteobacteria</taxon>
        <taxon>Rhodobacterales</taxon>
        <taxon>Roseobacteraceae</taxon>
        <taxon>Marivita</taxon>
    </lineage>
</organism>
<comment type="caution">
    <text evidence="1">The sequence shown here is derived from an EMBL/GenBank/DDBJ whole genome shotgun (WGS) entry which is preliminary data.</text>
</comment>
<dbReference type="Proteomes" id="UP000809440">
    <property type="component" value="Unassembled WGS sequence"/>
</dbReference>
<gene>
    <name evidence="1" type="ORF">JQX41_05550</name>
    <name evidence="2" type="ORF">JQX48_05555</name>
</gene>
<evidence type="ECO:0000313" key="1">
    <source>
        <dbReference type="EMBL" id="MBM2411757.1"/>
    </source>
</evidence>
<name>A0A9Q2P9J7_9RHOB</name>
<evidence type="ECO:0000313" key="4">
    <source>
        <dbReference type="Proteomes" id="UP000809440"/>
    </source>
</evidence>
<dbReference type="AlphaFoldDB" id="A0A9Q2P9J7"/>
<reference evidence="1 4" key="1">
    <citation type="submission" date="2021-01" db="EMBL/GenBank/DDBJ databases">
        <title>Diatom-associated Roseobacters Show Island Model of Population Structure.</title>
        <authorList>
            <person name="Qu L."/>
            <person name="Feng X."/>
            <person name="Chen Y."/>
            <person name="Li L."/>
            <person name="Wang X."/>
            <person name="Hu Z."/>
            <person name="Wang H."/>
            <person name="Luo H."/>
        </authorList>
    </citation>
    <scope>NUCLEOTIDE SEQUENCE</scope>
    <source>
        <strain evidence="2 4">CC28-63</strain>
        <strain evidence="1">CC28-69</strain>
    </source>
</reference>